<reference evidence="3 4" key="1">
    <citation type="submission" date="2020-07" db="EMBL/GenBank/DDBJ databases">
        <title>Comparative genomics of pyrophilous fungi reveals a link between fire events and developmental genes.</title>
        <authorList>
            <consortium name="DOE Joint Genome Institute"/>
            <person name="Steindorff A.S."/>
            <person name="Carver A."/>
            <person name="Calhoun S."/>
            <person name="Stillman K."/>
            <person name="Liu H."/>
            <person name="Lipzen A."/>
            <person name="Pangilinan J."/>
            <person name="Labutti K."/>
            <person name="Bruns T.D."/>
            <person name="Grigoriev I.V."/>
        </authorList>
    </citation>
    <scope>NUCLEOTIDE SEQUENCE [LARGE SCALE GENOMIC DNA]</scope>
    <source>
        <strain evidence="3 4">CBS 144469</strain>
    </source>
</reference>
<proteinExistence type="predicted"/>
<feature type="compositionally biased region" description="Acidic residues" evidence="1">
    <location>
        <begin position="116"/>
        <end position="127"/>
    </location>
</feature>
<dbReference type="AlphaFoldDB" id="A0A8H6LYX8"/>
<feature type="region of interest" description="Disordered" evidence="1">
    <location>
        <begin position="116"/>
        <end position="139"/>
    </location>
</feature>
<sequence length="151" mass="16654">MLVLLRTLALIIAASKLLVMGAPHGVKDDIDYLVVCTVAVQEVGDVDYLSYLNLITAFAMANASPSGGSYSYRSGIGMSLVDSQAFLESLPGRTETLFEEFDWFILDVKDCIADLEPETEPEPEPEPEPERAGKSHRFGALRYHWVNETAK</sequence>
<name>A0A8H6LYX8_9AGAR</name>
<evidence type="ECO:0000256" key="2">
    <source>
        <dbReference type="SAM" id="SignalP"/>
    </source>
</evidence>
<protein>
    <submittedName>
        <fullName evidence="3">Uncharacterized protein</fullName>
    </submittedName>
</protein>
<comment type="caution">
    <text evidence="3">The sequence shown here is derived from an EMBL/GenBank/DDBJ whole genome shotgun (WGS) entry which is preliminary data.</text>
</comment>
<evidence type="ECO:0000256" key="1">
    <source>
        <dbReference type="SAM" id="MobiDB-lite"/>
    </source>
</evidence>
<organism evidence="3 4">
    <name type="scientific">Ephemerocybe angulata</name>
    <dbReference type="NCBI Taxonomy" id="980116"/>
    <lineage>
        <taxon>Eukaryota</taxon>
        <taxon>Fungi</taxon>
        <taxon>Dikarya</taxon>
        <taxon>Basidiomycota</taxon>
        <taxon>Agaricomycotina</taxon>
        <taxon>Agaricomycetes</taxon>
        <taxon>Agaricomycetidae</taxon>
        <taxon>Agaricales</taxon>
        <taxon>Agaricineae</taxon>
        <taxon>Psathyrellaceae</taxon>
        <taxon>Ephemerocybe</taxon>
    </lineage>
</organism>
<keyword evidence="4" id="KW-1185">Reference proteome</keyword>
<feature type="signal peptide" evidence="2">
    <location>
        <begin position="1"/>
        <end position="21"/>
    </location>
</feature>
<feature type="chain" id="PRO_5034363814" evidence="2">
    <location>
        <begin position="22"/>
        <end position="151"/>
    </location>
</feature>
<evidence type="ECO:0000313" key="3">
    <source>
        <dbReference type="EMBL" id="KAF6749223.1"/>
    </source>
</evidence>
<evidence type="ECO:0000313" key="4">
    <source>
        <dbReference type="Proteomes" id="UP000521943"/>
    </source>
</evidence>
<accession>A0A8H6LYX8</accession>
<gene>
    <name evidence="3" type="ORF">DFP72DRAFT_1073351</name>
</gene>
<keyword evidence="2" id="KW-0732">Signal</keyword>
<dbReference type="EMBL" id="JACGCI010000064">
    <property type="protein sequence ID" value="KAF6749223.1"/>
    <property type="molecule type" value="Genomic_DNA"/>
</dbReference>
<dbReference type="Proteomes" id="UP000521943">
    <property type="component" value="Unassembled WGS sequence"/>
</dbReference>